<dbReference type="SUPFAM" id="SSF53756">
    <property type="entry name" value="UDP-Glycosyltransferase/glycogen phosphorylase"/>
    <property type="match status" value="1"/>
</dbReference>
<accession>A0A4Z0YLF0</accession>
<dbReference type="InterPro" id="IPR010610">
    <property type="entry name" value="EryCIII-like_C"/>
</dbReference>
<feature type="domain" description="Erythromycin biosynthesis protein CIII-like C-terminal" evidence="1">
    <location>
        <begin position="49"/>
        <end position="151"/>
    </location>
</feature>
<dbReference type="AlphaFoldDB" id="A0A4Z0YLF0"/>
<sequence>MGSHVTYDARQANEVMSAIQQCVGQHPDVQILWKCRKTAQPNAKAADAPLDSRIRLMSWLPATPVAYLTASKSVLAYVHHGGSNPFHKALAAGVPQVMCPVWVDTHEFATHAEMLGIGVRAEEIAHALDKVVGDSAERRKMGEKSKRLADEVGCVDIGRKTAADQIKSHVLQRVQGGNSRSLIRGTRRSMH</sequence>
<gene>
    <name evidence="2" type="ORF">E0Z10_g4062</name>
</gene>
<dbReference type="Gene3D" id="3.40.50.2000">
    <property type="entry name" value="Glycogen Phosphorylase B"/>
    <property type="match status" value="1"/>
</dbReference>
<dbReference type="PANTHER" id="PTHR48050:SF13">
    <property type="entry name" value="STEROL 3-BETA-GLUCOSYLTRANSFERASE UGT80A2"/>
    <property type="match status" value="1"/>
</dbReference>
<proteinExistence type="predicted"/>
<dbReference type="OrthoDB" id="5835829at2759"/>
<dbReference type="EMBL" id="SKBN01000061">
    <property type="protein sequence ID" value="TGJ84714.1"/>
    <property type="molecule type" value="Genomic_DNA"/>
</dbReference>
<dbReference type="STRING" id="37992.A0A4Z0YLF0"/>
<dbReference type="PANTHER" id="PTHR48050">
    <property type="entry name" value="STEROL 3-BETA-GLUCOSYLTRANSFERASE"/>
    <property type="match status" value="1"/>
</dbReference>
<evidence type="ECO:0000259" key="1">
    <source>
        <dbReference type="Pfam" id="PF06722"/>
    </source>
</evidence>
<reference evidence="2 3" key="1">
    <citation type="submission" date="2019-03" db="EMBL/GenBank/DDBJ databases">
        <title>Draft genome sequence of Xylaria hypoxylon DSM 108379, a ubiquitous saprotrophic-parasitic fungi on hardwood.</title>
        <authorList>
            <person name="Buettner E."/>
            <person name="Leonhardt S."/>
            <person name="Gebauer A.M."/>
            <person name="Liers C."/>
            <person name="Hofrichter M."/>
            <person name="Kellner H."/>
        </authorList>
    </citation>
    <scope>NUCLEOTIDE SEQUENCE [LARGE SCALE GENOMIC DNA]</scope>
    <source>
        <strain evidence="2 3">DSM 108379</strain>
    </source>
</reference>
<dbReference type="Proteomes" id="UP000297716">
    <property type="component" value="Unassembled WGS sequence"/>
</dbReference>
<protein>
    <recommendedName>
        <fullName evidence="1">Erythromycin biosynthesis protein CIII-like C-terminal domain-containing protein</fullName>
    </recommendedName>
</protein>
<evidence type="ECO:0000313" key="2">
    <source>
        <dbReference type="EMBL" id="TGJ84714.1"/>
    </source>
</evidence>
<dbReference type="InterPro" id="IPR050426">
    <property type="entry name" value="Glycosyltransferase_28"/>
</dbReference>
<evidence type="ECO:0000313" key="3">
    <source>
        <dbReference type="Proteomes" id="UP000297716"/>
    </source>
</evidence>
<name>A0A4Z0YLF0_9PEZI</name>
<dbReference type="Pfam" id="PF06722">
    <property type="entry name" value="EryCIII-like_C"/>
    <property type="match status" value="1"/>
</dbReference>
<keyword evidence="3" id="KW-1185">Reference proteome</keyword>
<comment type="caution">
    <text evidence="2">The sequence shown here is derived from an EMBL/GenBank/DDBJ whole genome shotgun (WGS) entry which is preliminary data.</text>
</comment>
<organism evidence="2 3">
    <name type="scientific">Xylaria hypoxylon</name>
    <dbReference type="NCBI Taxonomy" id="37992"/>
    <lineage>
        <taxon>Eukaryota</taxon>
        <taxon>Fungi</taxon>
        <taxon>Dikarya</taxon>
        <taxon>Ascomycota</taxon>
        <taxon>Pezizomycotina</taxon>
        <taxon>Sordariomycetes</taxon>
        <taxon>Xylariomycetidae</taxon>
        <taxon>Xylariales</taxon>
        <taxon>Xylariaceae</taxon>
        <taxon>Xylaria</taxon>
    </lineage>
</organism>
<dbReference type="GO" id="GO:0016757">
    <property type="term" value="F:glycosyltransferase activity"/>
    <property type="evidence" value="ECO:0007669"/>
    <property type="project" value="UniProtKB-ARBA"/>
</dbReference>